<dbReference type="Gene3D" id="3.40.50.2000">
    <property type="entry name" value="Glycogen Phosphorylase B"/>
    <property type="match status" value="2"/>
</dbReference>
<evidence type="ECO:0000313" key="2">
    <source>
        <dbReference type="Proteomes" id="UP000437736"/>
    </source>
</evidence>
<dbReference type="SUPFAM" id="SSF53756">
    <property type="entry name" value="UDP-Glycosyltransferase/glycogen phosphorylase"/>
    <property type="match status" value="1"/>
</dbReference>
<proteinExistence type="predicted"/>
<protein>
    <submittedName>
        <fullName evidence="1">Glycosyltransferase</fullName>
    </submittedName>
</protein>
<organism evidence="1 2">
    <name type="scientific">Acidiferrimicrobium australe</name>
    <dbReference type="NCBI Taxonomy" id="2664430"/>
    <lineage>
        <taxon>Bacteria</taxon>
        <taxon>Bacillati</taxon>
        <taxon>Actinomycetota</taxon>
        <taxon>Acidimicrobiia</taxon>
        <taxon>Acidimicrobiales</taxon>
        <taxon>Acidimicrobiaceae</taxon>
        <taxon>Acidiferrimicrobium</taxon>
    </lineage>
</organism>
<comment type="caution">
    <text evidence="1">The sequence shown here is derived from an EMBL/GenBank/DDBJ whole genome shotgun (WGS) entry which is preliminary data.</text>
</comment>
<accession>A0ABW9QQR9</accession>
<sequence length="389" mass="41389">MLVVSEYLPLRGGTVSQTMLHARELDRAGDSPLVLTRPVPGRPRHEEIDGVPVERVGLAGQGVVAKAAAIAATGWWLWRHRGSVSAANVMLDSDFAAIARAAGVRAVTMTWVGSGDAGRCLGGLLRPLRRRLLAGVRHVVLTPTMLAELAGFGYDATIIPVPVDPQRFQVTDAGSRLLARQQLGLDDEPVVLFVGHIKHGKGIDLLLEACRRLNDTAGPFRVLLVGEPPLRADRAYEDELRRVASSSELRGRVHFCGRSDDPRVYYRAADVFCLPSRREGMPNVLLEAMASGLPCVAPPSAGGHDLLMGGLGAVPPSGSPDDLATSIGELLASPADARSIGLAAASAVRGEYYSPRRVIAEYQRLWASPGALRCREPPASRPAGPSDPG</sequence>
<evidence type="ECO:0000313" key="1">
    <source>
        <dbReference type="EMBL" id="MST32059.1"/>
    </source>
</evidence>
<name>A0ABW9QQR9_9ACTN</name>
<reference evidence="1 2" key="1">
    <citation type="submission" date="2019-11" db="EMBL/GenBank/DDBJ databases">
        <title>Acidiferrimicrobium australis gen. nov., sp. nov., an acidophilic and obligately heterotrophic, member of the Actinobacteria that catalyses dissimilatory oxido- reduction of iron isolated from metal-rich acidic water in Chile.</title>
        <authorList>
            <person name="Gonzalez D."/>
            <person name="Huber K."/>
            <person name="Hedrich S."/>
            <person name="Rojas-Villalobos C."/>
            <person name="Quatrini R."/>
            <person name="Dinamarca M.A."/>
            <person name="Schwarz A."/>
            <person name="Canales C."/>
            <person name="Nancucheo I."/>
        </authorList>
    </citation>
    <scope>NUCLEOTIDE SEQUENCE [LARGE SCALE GENOMIC DNA]</scope>
    <source>
        <strain evidence="1 2">USS-CCA1</strain>
    </source>
</reference>
<dbReference type="CDD" id="cd03801">
    <property type="entry name" value="GT4_PimA-like"/>
    <property type="match status" value="1"/>
</dbReference>
<keyword evidence="2" id="KW-1185">Reference proteome</keyword>
<dbReference type="EMBL" id="WJHE01000202">
    <property type="protein sequence ID" value="MST32059.1"/>
    <property type="molecule type" value="Genomic_DNA"/>
</dbReference>
<gene>
    <name evidence="1" type="ORF">GHK86_04875</name>
</gene>
<dbReference type="Pfam" id="PF13692">
    <property type="entry name" value="Glyco_trans_1_4"/>
    <property type="match status" value="1"/>
</dbReference>
<dbReference type="Proteomes" id="UP000437736">
    <property type="component" value="Unassembled WGS sequence"/>
</dbReference>
<dbReference type="PANTHER" id="PTHR12526">
    <property type="entry name" value="GLYCOSYLTRANSFERASE"/>
    <property type="match status" value="1"/>
</dbReference>